<sequence length="158" mass="16823">MSTVSGLPAHVLLVHFMVVLALVTAILVAVCGVWPTARNRFVWPTLVLAGVTLVLTPLTTEAGEWLEDHVDRSAAVHTHTELGDTMLYFSAALFVAALALTAIHLRERHTDSSRVLRVIVAALALVVAAATCVQVYRIGESGSRAVWSDVVTASDSAP</sequence>
<feature type="transmembrane region" description="Helical" evidence="1">
    <location>
        <begin position="115"/>
        <end position="136"/>
    </location>
</feature>
<keyword evidence="1" id="KW-0812">Transmembrane</keyword>
<keyword evidence="1" id="KW-1133">Transmembrane helix</keyword>
<keyword evidence="1" id="KW-0472">Membrane</keyword>
<protein>
    <recommendedName>
        <fullName evidence="2">DUF2231 domain-containing protein</fullName>
    </recommendedName>
</protein>
<evidence type="ECO:0000259" key="2">
    <source>
        <dbReference type="Pfam" id="PF09990"/>
    </source>
</evidence>
<feature type="transmembrane region" description="Helical" evidence="1">
    <location>
        <begin position="12"/>
        <end position="34"/>
    </location>
</feature>
<accession>A0ABU7JYN8</accession>
<proteinExistence type="predicted"/>
<feature type="domain" description="DUF2231" evidence="2">
    <location>
        <begin position="6"/>
        <end position="153"/>
    </location>
</feature>
<gene>
    <name evidence="3" type="ORF">Q8814_23995</name>
</gene>
<evidence type="ECO:0000313" key="4">
    <source>
        <dbReference type="Proteomes" id="UP001331936"/>
    </source>
</evidence>
<dbReference type="EMBL" id="JAUZMZ010000240">
    <property type="protein sequence ID" value="MEE2035133.1"/>
    <property type="molecule type" value="Genomic_DNA"/>
</dbReference>
<dbReference type="Proteomes" id="UP001331936">
    <property type="component" value="Unassembled WGS sequence"/>
</dbReference>
<feature type="transmembrane region" description="Helical" evidence="1">
    <location>
        <begin position="86"/>
        <end position="103"/>
    </location>
</feature>
<dbReference type="Pfam" id="PF09990">
    <property type="entry name" value="DUF2231"/>
    <property type="match status" value="1"/>
</dbReference>
<organism evidence="3 4">
    <name type="scientific">Rhodococcus chondri</name>
    <dbReference type="NCBI Taxonomy" id="3065941"/>
    <lineage>
        <taxon>Bacteria</taxon>
        <taxon>Bacillati</taxon>
        <taxon>Actinomycetota</taxon>
        <taxon>Actinomycetes</taxon>
        <taxon>Mycobacteriales</taxon>
        <taxon>Nocardiaceae</taxon>
        <taxon>Rhodococcus</taxon>
    </lineage>
</organism>
<evidence type="ECO:0000313" key="3">
    <source>
        <dbReference type="EMBL" id="MEE2035133.1"/>
    </source>
</evidence>
<dbReference type="RefSeq" id="WP_330154477.1">
    <property type="nucleotide sequence ID" value="NZ_JAUZMZ010000240.1"/>
</dbReference>
<comment type="caution">
    <text evidence="3">The sequence shown here is derived from an EMBL/GenBank/DDBJ whole genome shotgun (WGS) entry which is preliminary data.</text>
</comment>
<feature type="transmembrane region" description="Helical" evidence="1">
    <location>
        <begin position="41"/>
        <end position="59"/>
    </location>
</feature>
<evidence type="ECO:0000256" key="1">
    <source>
        <dbReference type="SAM" id="Phobius"/>
    </source>
</evidence>
<dbReference type="InterPro" id="IPR019251">
    <property type="entry name" value="DUF2231_TM"/>
</dbReference>
<keyword evidence="4" id="KW-1185">Reference proteome</keyword>
<reference evidence="3 4" key="1">
    <citation type="submission" date="2023-08" db="EMBL/GenBank/DDBJ databases">
        <authorList>
            <person name="Girao M."/>
            <person name="Carvalho M.F."/>
        </authorList>
    </citation>
    <scope>NUCLEOTIDE SEQUENCE [LARGE SCALE GENOMIC DNA]</scope>
    <source>
        <strain evidence="3 4">CC-R104</strain>
    </source>
</reference>
<name>A0ABU7JYN8_9NOCA</name>